<dbReference type="OrthoDB" id="2937130at2"/>
<dbReference type="AlphaFoldDB" id="A0A2N3LG24"/>
<sequence>MLFNRNEPVFGKPIEQPSQELVKNTLGLHNASLEDALKYGGDLTRAAIGSMNLTMKKKYIIVDTKIHMLIPGMCPAIPGWHTDGVPRGANLDPTAKQAPNIHAQEEMDSPIFHLLVTGTSCLTKFIKDRNIDLAVPDEPDTKLYKMVSSQVNQKVLNGELETYEAPSCVPVMWDWWEVHTGIPAKHHEWRFLIRVTESDIQQPKTDLRDIIRTQQQGYMPMEFGW</sequence>
<evidence type="ECO:0000313" key="1">
    <source>
        <dbReference type="EMBL" id="PKR83515.1"/>
    </source>
</evidence>
<comment type="caution">
    <text evidence="1">The sequence shown here is derived from an EMBL/GenBank/DDBJ whole genome shotgun (WGS) entry which is preliminary data.</text>
</comment>
<accession>A0A2N3LG24</accession>
<dbReference type="Proteomes" id="UP000233440">
    <property type="component" value="Unassembled WGS sequence"/>
</dbReference>
<keyword evidence="2" id="KW-1185">Reference proteome</keyword>
<evidence type="ECO:0000313" key="2">
    <source>
        <dbReference type="Proteomes" id="UP000233440"/>
    </source>
</evidence>
<reference evidence="1 2" key="1">
    <citation type="submission" date="2017-11" db="EMBL/GenBank/DDBJ databases">
        <title>Bacillus camelliae sp. nov., isolated from pu'er tea.</title>
        <authorList>
            <person name="Niu L."/>
        </authorList>
    </citation>
    <scope>NUCLEOTIDE SEQUENCE [LARGE SCALE GENOMIC DNA]</scope>
    <source>
        <strain evidence="1 2">7578-1</strain>
    </source>
</reference>
<organism evidence="1 2">
    <name type="scientific">Heyndrickxia camelliae</name>
    <dbReference type="NCBI Taxonomy" id="1707093"/>
    <lineage>
        <taxon>Bacteria</taxon>
        <taxon>Bacillati</taxon>
        <taxon>Bacillota</taxon>
        <taxon>Bacilli</taxon>
        <taxon>Bacillales</taxon>
        <taxon>Bacillaceae</taxon>
        <taxon>Heyndrickxia</taxon>
    </lineage>
</organism>
<name>A0A2N3LG24_9BACI</name>
<proteinExistence type="predicted"/>
<dbReference type="RefSeq" id="WP_101355655.1">
    <property type="nucleotide sequence ID" value="NZ_PIQO01000017.1"/>
</dbReference>
<gene>
    <name evidence="1" type="ORF">CWO92_18285</name>
</gene>
<protein>
    <submittedName>
        <fullName evidence="1">Uncharacterized protein</fullName>
    </submittedName>
</protein>
<dbReference type="EMBL" id="PIQO01000017">
    <property type="protein sequence ID" value="PKR83515.1"/>
    <property type="molecule type" value="Genomic_DNA"/>
</dbReference>